<comment type="similarity">
    <text evidence="4">Belongs to the diacylglycerol acyltransferase family.</text>
</comment>
<dbReference type="GO" id="GO:0005789">
    <property type="term" value="C:endoplasmic reticulum membrane"/>
    <property type="evidence" value="ECO:0007669"/>
    <property type="project" value="UniProtKB-SubCell"/>
</dbReference>
<dbReference type="GO" id="GO:0004144">
    <property type="term" value="F:diacylglycerol O-acyltransferase activity"/>
    <property type="evidence" value="ECO:0007669"/>
    <property type="project" value="UniProtKB-EC"/>
</dbReference>
<dbReference type="EC" id="2.3.1.20" evidence="5"/>
<evidence type="ECO:0000256" key="16">
    <source>
        <dbReference type="SAM" id="MobiDB-lite"/>
    </source>
</evidence>
<comment type="pathway">
    <text evidence="3">Lipid metabolism.</text>
</comment>
<evidence type="ECO:0000256" key="5">
    <source>
        <dbReference type="ARBA" id="ARBA00013244"/>
    </source>
</evidence>
<reference evidence="18 19" key="1">
    <citation type="submission" date="2019-04" db="EMBL/GenBank/DDBJ databases">
        <title>High contiguity whole genome sequence and gene annotation resource for two Venturia nashicola isolates.</title>
        <authorList>
            <person name="Prokchorchik M."/>
            <person name="Won K."/>
            <person name="Lee Y."/>
            <person name="Choi E.D."/>
            <person name="Segonzac C."/>
            <person name="Sohn K.H."/>
        </authorList>
    </citation>
    <scope>NUCLEOTIDE SEQUENCE [LARGE SCALE GENOMIC DNA]</scope>
    <source>
        <strain evidence="18 19">PRI2</strain>
    </source>
</reference>
<keyword evidence="8 17" id="KW-0812">Transmembrane</keyword>
<dbReference type="PANTHER" id="PTHR12317">
    <property type="entry name" value="DIACYLGLYCEROL O-ACYLTRANSFERASE"/>
    <property type="match status" value="1"/>
</dbReference>
<organism evidence="18 19">
    <name type="scientific">Venturia nashicola</name>
    <dbReference type="NCBI Taxonomy" id="86259"/>
    <lineage>
        <taxon>Eukaryota</taxon>
        <taxon>Fungi</taxon>
        <taxon>Dikarya</taxon>
        <taxon>Ascomycota</taxon>
        <taxon>Pezizomycotina</taxon>
        <taxon>Dothideomycetes</taxon>
        <taxon>Pleosporomycetidae</taxon>
        <taxon>Venturiales</taxon>
        <taxon>Venturiaceae</taxon>
        <taxon>Venturia</taxon>
    </lineage>
</organism>
<comment type="caution">
    <text evidence="18">The sequence shown here is derived from an EMBL/GenBank/DDBJ whole genome shotgun (WGS) entry which is preliminary data.</text>
</comment>
<evidence type="ECO:0000313" key="18">
    <source>
        <dbReference type="EMBL" id="TID27665.1"/>
    </source>
</evidence>
<dbReference type="InterPro" id="IPR007130">
    <property type="entry name" value="DAGAT"/>
</dbReference>
<name>A0A4Z1PDT1_9PEZI</name>
<keyword evidence="13 17" id="KW-0472">Membrane</keyword>
<dbReference type="PANTHER" id="PTHR12317:SF0">
    <property type="entry name" value="ACYLTRANSFERASE"/>
    <property type="match status" value="1"/>
</dbReference>
<keyword evidence="9" id="KW-0319">Glycerol metabolism</keyword>
<dbReference type="Pfam" id="PF03982">
    <property type="entry name" value="DAGAT"/>
    <property type="match status" value="1"/>
</dbReference>
<feature type="region of interest" description="Disordered" evidence="16">
    <location>
        <begin position="1"/>
        <end position="103"/>
    </location>
</feature>
<keyword evidence="14" id="KW-0012">Acyltransferase</keyword>
<keyword evidence="12" id="KW-0443">Lipid metabolism</keyword>
<keyword evidence="7" id="KW-0808">Transferase</keyword>
<dbReference type="CDD" id="cd07987">
    <property type="entry name" value="LPLAT_MGAT-like"/>
    <property type="match status" value="1"/>
</dbReference>
<feature type="compositionally biased region" description="Basic and acidic residues" evidence="16">
    <location>
        <begin position="8"/>
        <end position="20"/>
    </location>
</feature>
<evidence type="ECO:0000256" key="17">
    <source>
        <dbReference type="SAM" id="Phobius"/>
    </source>
</evidence>
<evidence type="ECO:0000256" key="15">
    <source>
        <dbReference type="ARBA" id="ARBA00048109"/>
    </source>
</evidence>
<evidence type="ECO:0000256" key="1">
    <source>
        <dbReference type="ARBA" id="ARBA00004477"/>
    </source>
</evidence>
<proteinExistence type="inferred from homology"/>
<keyword evidence="11 17" id="KW-1133">Transmembrane helix</keyword>
<gene>
    <name evidence="18" type="ORF">E6O75_ATG00432</name>
</gene>
<dbReference type="OrthoDB" id="264532at2759"/>
<evidence type="ECO:0000256" key="3">
    <source>
        <dbReference type="ARBA" id="ARBA00005189"/>
    </source>
</evidence>
<evidence type="ECO:0000256" key="7">
    <source>
        <dbReference type="ARBA" id="ARBA00022679"/>
    </source>
</evidence>
<dbReference type="GO" id="GO:0006071">
    <property type="term" value="P:glycerol metabolic process"/>
    <property type="evidence" value="ECO:0007669"/>
    <property type="project" value="UniProtKB-KW"/>
</dbReference>
<comment type="subcellular location">
    <subcellularLocation>
        <location evidence="1">Endoplasmic reticulum membrane</location>
        <topology evidence="1">Multi-pass membrane protein</topology>
    </subcellularLocation>
</comment>
<dbReference type="STRING" id="86259.A0A4Z1PDT1"/>
<keyword evidence="19" id="KW-1185">Reference proteome</keyword>
<keyword evidence="10" id="KW-0256">Endoplasmic reticulum</keyword>
<evidence type="ECO:0000256" key="14">
    <source>
        <dbReference type="ARBA" id="ARBA00023315"/>
    </source>
</evidence>
<evidence type="ECO:0000256" key="12">
    <source>
        <dbReference type="ARBA" id="ARBA00023098"/>
    </source>
</evidence>
<dbReference type="AlphaFoldDB" id="A0A4Z1PDT1"/>
<evidence type="ECO:0000256" key="2">
    <source>
        <dbReference type="ARBA" id="ARBA00004771"/>
    </source>
</evidence>
<evidence type="ECO:0000256" key="4">
    <source>
        <dbReference type="ARBA" id="ARBA00005420"/>
    </source>
</evidence>
<evidence type="ECO:0000313" key="19">
    <source>
        <dbReference type="Proteomes" id="UP000298493"/>
    </source>
</evidence>
<evidence type="ECO:0000256" key="9">
    <source>
        <dbReference type="ARBA" id="ARBA00022798"/>
    </source>
</evidence>
<evidence type="ECO:0000256" key="6">
    <source>
        <dbReference type="ARBA" id="ARBA00022516"/>
    </source>
</evidence>
<accession>A0A4Z1PDT1</accession>
<evidence type="ECO:0000256" key="11">
    <source>
        <dbReference type="ARBA" id="ARBA00022989"/>
    </source>
</evidence>
<comment type="pathway">
    <text evidence="2">Glycerolipid metabolism; triacylglycerol biosynthesis.</text>
</comment>
<dbReference type="Proteomes" id="UP000298493">
    <property type="component" value="Unassembled WGS sequence"/>
</dbReference>
<comment type="catalytic activity">
    <reaction evidence="15">
        <text>an acyl-CoA + a 1,2-diacyl-sn-glycerol = a triacyl-sn-glycerol + CoA</text>
        <dbReference type="Rhea" id="RHEA:10868"/>
        <dbReference type="ChEBI" id="CHEBI:17815"/>
        <dbReference type="ChEBI" id="CHEBI:57287"/>
        <dbReference type="ChEBI" id="CHEBI:58342"/>
        <dbReference type="ChEBI" id="CHEBI:64615"/>
        <dbReference type="EC" id="2.3.1.20"/>
    </reaction>
</comment>
<feature type="transmembrane region" description="Helical" evidence="17">
    <location>
        <begin position="210"/>
        <end position="233"/>
    </location>
</feature>
<dbReference type="GO" id="GO:0019432">
    <property type="term" value="P:triglyceride biosynthetic process"/>
    <property type="evidence" value="ECO:0007669"/>
    <property type="project" value="TreeGrafter"/>
</dbReference>
<protein>
    <recommendedName>
        <fullName evidence="5">diacylglycerol O-acyltransferase</fullName>
        <ecNumber evidence="5">2.3.1.20</ecNumber>
    </recommendedName>
</protein>
<evidence type="ECO:0000256" key="8">
    <source>
        <dbReference type="ARBA" id="ARBA00022692"/>
    </source>
</evidence>
<dbReference type="EMBL" id="SNSC02000001">
    <property type="protein sequence ID" value="TID27665.1"/>
    <property type="molecule type" value="Genomic_DNA"/>
</dbReference>
<sequence>MAPPPASLHEESEAPERLDNPSKSFAEATLEPPSESNGLPNNPPRSKDGSIDYKAVQSPGEYEGAGILDAPESPTRSHKRSSSRSSRGSLNGAKVLKKKGAGSDEKVENIVYEKYEDGNGGQLTSVKPTDDYEKNLKTDEKEYKPIAAHGKKEKTSKGEQELELTSGRVASAGWEQSGIRFAPLNVPFKRRLQTCAVLFHTLSMAITLGWFFWLCAIPFLWPLLIPYLLYVLLSKAPTSGELSHRSEWLRRQKIWSLFASYFPARLHRTTELVPTRKYLFGYHPHGIISHGAFAAFSTEALGFSQLFPGIKNTLLTLESNFRLPLYRDYVLRMGLASVSRESCENILSKGGADGEGMGRAITIVVGGARESLETQPGTLRLILNTRKGFVKLAIRTGADLVPVLGFGENDIYDTIATAEHPWIHRGQLLFKKVMGFTVPLFHARGIFNYDVGIMPYRRPMNIVVGRPVEVVKMTKPTPEYIDELHGKYCAELRLLWESWKDTFAKERIKELEIIE</sequence>
<evidence type="ECO:0000256" key="13">
    <source>
        <dbReference type="ARBA" id="ARBA00023136"/>
    </source>
</evidence>
<evidence type="ECO:0000256" key="10">
    <source>
        <dbReference type="ARBA" id="ARBA00022824"/>
    </source>
</evidence>
<keyword evidence="6" id="KW-0444">Lipid biosynthesis</keyword>